<evidence type="ECO:0000313" key="4">
    <source>
        <dbReference type="Proteomes" id="UP000642829"/>
    </source>
</evidence>
<gene>
    <name evidence="3" type="ORF">GCM10007047_06540</name>
</gene>
<dbReference type="InterPro" id="IPR037041">
    <property type="entry name" value="Trigger_fac_C_sf"/>
</dbReference>
<keyword evidence="1" id="KW-0175">Coiled coil</keyword>
<dbReference type="InterPro" id="IPR027304">
    <property type="entry name" value="Trigger_fact/SurA_dom_sf"/>
</dbReference>
<name>A0A8J3DHL3_9BACT</name>
<dbReference type="AlphaFoldDB" id="A0A8J3DHL3"/>
<reference evidence="3" key="2">
    <citation type="submission" date="2020-09" db="EMBL/GenBank/DDBJ databases">
        <authorList>
            <person name="Sun Q."/>
            <person name="Kim S."/>
        </authorList>
    </citation>
    <scope>NUCLEOTIDE SEQUENCE</scope>
    <source>
        <strain evidence="3">KCTC 12870</strain>
    </source>
</reference>
<dbReference type="RefSeq" id="WP_189511826.1">
    <property type="nucleotide sequence ID" value="NZ_BMXG01000003.1"/>
</dbReference>
<sequence>MEIADQLKALEAEKKALAAREKELKELAKEQKAAAQKLEQLVKASEYETPKALVEALIEHYGITFRGRKKGSGAKKADGAPRRRRTKVTAELRDAIKNEVAGGTSMNKVAKAREISYSVIAKICKGDYDKV</sequence>
<evidence type="ECO:0000313" key="3">
    <source>
        <dbReference type="EMBL" id="GHB93721.1"/>
    </source>
</evidence>
<evidence type="ECO:0000256" key="1">
    <source>
        <dbReference type="SAM" id="Coils"/>
    </source>
</evidence>
<evidence type="ECO:0000256" key="2">
    <source>
        <dbReference type="SAM" id="MobiDB-lite"/>
    </source>
</evidence>
<protein>
    <submittedName>
        <fullName evidence="3">Uncharacterized protein</fullName>
    </submittedName>
</protein>
<dbReference type="Gene3D" id="1.10.3120.10">
    <property type="entry name" value="Trigger factor, C-terminal domain"/>
    <property type="match status" value="1"/>
</dbReference>
<organism evidence="3 4">
    <name type="scientific">Cerasicoccus arenae</name>
    <dbReference type="NCBI Taxonomy" id="424488"/>
    <lineage>
        <taxon>Bacteria</taxon>
        <taxon>Pseudomonadati</taxon>
        <taxon>Verrucomicrobiota</taxon>
        <taxon>Opitutia</taxon>
        <taxon>Puniceicoccales</taxon>
        <taxon>Cerasicoccaceae</taxon>
        <taxon>Cerasicoccus</taxon>
    </lineage>
</organism>
<comment type="caution">
    <text evidence="3">The sequence shown here is derived from an EMBL/GenBank/DDBJ whole genome shotgun (WGS) entry which is preliminary data.</text>
</comment>
<dbReference type="GO" id="GO:0015031">
    <property type="term" value="P:protein transport"/>
    <property type="evidence" value="ECO:0007669"/>
    <property type="project" value="InterPro"/>
</dbReference>
<feature type="region of interest" description="Disordered" evidence="2">
    <location>
        <begin position="68"/>
        <end position="87"/>
    </location>
</feature>
<keyword evidence="4" id="KW-1185">Reference proteome</keyword>
<dbReference type="GO" id="GO:0006457">
    <property type="term" value="P:protein folding"/>
    <property type="evidence" value="ECO:0007669"/>
    <property type="project" value="InterPro"/>
</dbReference>
<dbReference type="Proteomes" id="UP000642829">
    <property type="component" value="Unassembled WGS sequence"/>
</dbReference>
<accession>A0A8J3DHL3</accession>
<dbReference type="SUPFAM" id="SSF109998">
    <property type="entry name" value="Triger factor/SurA peptide-binding domain-like"/>
    <property type="match status" value="1"/>
</dbReference>
<dbReference type="EMBL" id="BMXG01000003">
    <property type="protein sequence ID" value="GHB93721.1"/>
    <property type="molecule type" value="Genomic_DNA"/>
</dbReference>
<reference evidence="3" key="1">
    <citation type="journal article" date="2014" name="Int. J. Syst. Evol. Microbiol.">
        <title>Complete genome sequence of Corynebacterium casei LMG S-19264T (=DSM 44701T), isolated from a smear-ripened cheese.</title>
        <authorList>
            <consortium name="US DOE Joint Genome Institute (JGI-PGF)"/>
            <person name="Walter F."/>
            <person name="Albersmeier A."/>
            <person name="Kalinowski J."/>
            <person name="Ruckert C."/>
        </authorList>
    </citation>
    <scope>NUCLEOTIDE SEQUENCE</scope>
    <source>
        <strain evidence="3">KCTC 12870</strain>
    </source>
</reference>
<feature type="coiled-coil region" evidence="1">
    <location>
        <begin position="7"/>
        <end position="48"/>
    </location>
</feature>
<proteinExistence type="predicted"/>